<protein>
    <submittedName>
        <fullName evidence="1">Uncharacterized protein</fullName>
    </submittedName>
</protein>
<keyword evidence="2" id="KW-1185">Reference proteome</keyword>
<gene>
    <name evidence="1" type="ORF">DSO57_1003247</name>
</gene>
<dbReference type="Proteomes" id="UP001165960">
    <property type="component" value="Unassembled WGS sequence"/>
</dbReference>
<sequence>MNHKISPSEAAFIKGKLPPEEAAEWLRASIIVDQILIWKSILPDSEAAGAFTKAGFTPDKATEWYNIGATACEETLFVEDEWNPVTVTNWLHTNRLKYRDINQYIHSTISPDKAVE</sequence>
<comment type="caution">
    <text evidence="1">The sequence shown here is derived from an EMBL/GenBank/DDBJ whole genome shotgun (WGS) entry which is preliminary data.</text>
</comment>
<accession>A0ACC2TW68</accession>
<organism evidence="1 2">
    <name type="scientific">Entomophthora muscae</name>
    <dbReference type="NCBI Taxonomy" id="34485"/>
    <lineage>
        <taxon>Eukaryota</taxon>
        <taxon>Fungi</taxon>
        <taxon>Fungi incertae sedis</taxon>
        <taxon>Zoopagomycota</taxon>
        <taxon>Entomophthoromycotina</taxon>
        <taxon>Entomophthoromycetes</taxon>
        <taxon>Entomophthorales</taxon>
        <taxon>Entomophthoraceae</taxon>
        <taxon>Entomophthora</taxon>
    </lineage>
</organism>
<name>A0ACC2TW68_9FUNG</name>
<evidence type="ECO:0000313" key="2">
    <source>
        <dbReference type="Proteomes" id="UP001165960"/>
    </source>
</evidence>
<proteinExistence type="predicted"/>
<dbReference type="EMBL" id="QTSX02002137">
    <property type="protein sequence ID" value="KAJ9078783.1"/>
    <property type="molecule type" value="Genomic_DNA"/>
</dbReference>
<reference evidence="1" key="1">
    <citation type="submission" date="2022-04" db="EMBL/GenBank/DDBJ databases">
        <title>Genome of the entomopathogenic fungus Entomophthora muscae.</title>
        <authorList>
            <person name="Elya C."/>
            <person name="Lovett B.R."/>
            <person name="Lee E."/>
            <person name="Macias A.M."/>
            <person name="Hajek A.E."/>
            <person name="De Bivort B.L."/>
            <person name="Kasson M.T."/>
            <person name="De Fine Licht H.H."/>
            <person name="Stajich J.E."/>
        </authorList>
    </citation>
    <scope>NUCLEOTIDE SEQUENCE</scope>
    <source>
        <strain evidence="1">Berkeley</strain>
    </source>
</reference>
<evidence type="ECO:0000313" key="1">
    <source>
        <dbReference type="EMBL" id="KAJ9078783.1"/>
    </source>
</evidence>